<accession>A0A0V1HCH4</accession>
<keyword evidence="3" id="KW-1185">Reference proteome</keyword>
<organism evidence="2 3">
    <name type="scientific">Trichinella zimbabwensis</name>
    <dbReference type="NCBI Taxonomy" id="268475"/>
    <lineage>
        <taxon>Eukaryota</taxon>
        <taxon>Metazoa</taxon>
        <taxon>Ecdysozoa</taxon>
        <taxon>Nematoda</taxon>
        <taxon>Enoplea</taxon>
        <taxon>Dorylaimia</taxon>
        <taxon>Trichinellida</taxon>
        <taxon>Trichinellidae</taxon>
        <taxon>Trichinella</taxon>
    </lineage>
</organism>
<name>A0A0V1HCH4_9BILA</name>
<evidence type="ECO:0000256" key="1">
    <source>
        <dbReference type="SAM" id="MobiDB-lite"/>
    </source>
</evidence>
<feature type="compositionally biased region" description="Gly residues" evidence="1">
    <location>
        <begin position="12"/>
        <end position="23"/>
    </location>
</feature>
<gene>
    <name evidence="2" type="ORF">T11_16724</name>
</gene>
<proteinExistence type="predicted"/>
<feature type="region of interest" description="Disordered" evidence="1">
    <location>
        <begin position="1"/>
        <end position="32"/>
    </location>
</feature>
<evidence type="ECO:0000313" key="3">
    <source>
        <dbReference type="Proteomes" id="UP000055024"/>
    </source>
</evidence>
<protein>
    <submittedName>
        <fullName evidence="2">Uncharacterized protein</fullName>
    </submittedName>
</protein>
<dbReference type="AlphaFoldDB" id="A0A0V1HCH4"/>
<sequence>SSDSQSGRYRPLGGGGKLQGGTGKQSCTSGRLKTVTRISKRAVTNVPDLCKSKSNEKPSRLFEHLRKVHDDKAKKDLSYFQSLRNKFRARKSLSNMCLSAAQQKSDEMRASYSISLLIAKTIKLHTIDKELIFSC</sequence>
<evidence type="ECO:0000313" key="2">
    <source>
        <dbReference type="EMBL" id="KRZ08154.1"/>
    </source>
</evidence>
<feature type="non-terminal residue" evidence="2">
    <location>
        <position position="1"/>
    </location>
</feature>
<dbReference type="Proteomes" id="UP000055024">
    <property type="component" value="Unassembled WGS sequence"/>
</dbReference>
<reference evidence="2 3" key="1">
    <citation type="submission" date="2015-01" db="EMBL/GenBank/DDBJ databases">
        <title>Evolution of Trichinella species and genotypes.</title>
        <authorList>
            <person name="Korhonen P.K."/>
            <person name="Edoardo P."/>
            <person name="Giuseppe L.R."/>
            <person name="Gasser R.B."/>
        </authorList>
    </citation>
    <scope>NUCLEOTIDE SEQUENCE [LARGE SCALE GENOMIC DNA]</scope>
    <source>
        <strain evidence="2">ISS1029</strain>
    </source>
</reference>
<dbReference type="EMBL" id="JYDP01000091">
    <property type="protein sequence ID" value="KRZ08154.1"/>
    <property type="molecule type" value="Genomic_DNA"/>
</dbReference>
<comment type="caution">
    <text evidence="2">The sequence shown here is derived from an EMBL/GenBank/DDBJ whole genome shotgun (WGS) entry which is preliminary data.</text>
</comment>
<dbReference type="OrthoDB" id="10068674at2759"/>